<feature type="region of interest" description="Disordered" evidence="1">
    <location>
        <begin position="1"/>
        <end position="24"/>
    </location>
</feature>
<dbReference type="EMBL" id="JAACJK010000012">
    <property type="protein sequence ID" value="KAF5338660.1"/>
    <property type="molecule type" value="Genomic_DNA"/>
</dbReference>
<evidence type="ECO:0000259" key="2">
    <source>
        <dbReference type="Pfam" id="PF01814"/>
    </source>
</evidence>
<sequence>MPSGQTSVDHNPQPSDPEDGWPTIKLPAYPFLGDTSTDFGEHIAGEMAVAHNVIIRSINSLWHSAALISPKGHNDPTVLGYTGYALLTLKGLQEHHDSEEDVFFPALQRLGLNTMVEENVEQHRAFHDAMEELKAYLEGIQGGREVYEAQKMRKLLKEFADPLVKHLHDEIPTIRPEIMHKLDKAELDSISRALLNFHKSRGELFTTVPYLVTAHDRREAPNWPPIPGFLKWLAGKVLYRWHSSYWQFAPYNFSGEPQKFSGQK</sequence>
<dbReference type="CDD" id="cd12108">
    <property type="entry name" value="Hr-like"/>
    <property type="match status" value="1"/>
</dbReference>
<keyword evidence="4" id="KW-1185">Reference proteome</keyword>
<dbReference type="PANTHER" id="PTHR38048">
    <property type="entry name" value="EXPRESSED PROTEIN"/>
    <property type="match status" value="1"/>
</dbReference>
<protein>
    <recommendedName>
        <fullName evidence="2">Hemerythrin-like domain-containing protein</fullName>
    </recommendedName>
</protein>
<dbReference type="InterPro" id="IPR012312">
    <property type="entry name" value="Hemerythrin-like"/>
</dbReference>
<dbReference type="AlphaFoldDB" id="A0A8H5CBF9"/>
<dbReference type="Gene3D" id="1.20.120.520">
    <property type="entry name" value="nmb1532 protein domain like"/>
    <property type="match status" value="1"/>
</dbReference>
<name>A0A8H5CBF9_9AGAR</name>
<organism evidence="3 4">
    <name type="scientific">Ephemerocybe angulata</name>
    <dbReference type="NCBI Taxonomy" id="980116"/>
    <lineage>
        <taxon>Eukaryota</taxon>
        <taxon>Fungi</taxon>
        <taxon>Dikarya</taxon>
        <taxon>Basidiomycota</taxon>
        <taxon>Agaricomycotina</taxon>
        <taxon>Agaricomycetes</taxon>
        <taxon>Agaricomycetidae</taxon>
        <taxon>Agaricales</taxon>
        <taxon>Agaricineae</taxon>
        <taxon>Psathyrellaceae</taxon>
        <taxon>Ephemerocybe</taxon>
    </lineage>
</organism>
<feature type="compositionally biased region" description="Polar residues" evidence="1">
    <location>
        <begin position="1"/>
        <end position="13"/>
    </location>
</feature>
<dbReference type="PANTHER" id="PTHR38048:SF2">
    <property type="entry name" value="HEMERYTHRIN-LIKE DOMAIN-CONTAINING PROTEIN"/>
    <property type="match status" value="1"/>
</dbReference>
<accession>A0A8H5CBF9</accession>
<proteinExistence type="predicted"/>
<gene>
    <name evidence="3" type="ORF">D9611_012805</name>
</gene>
<evidence type="ECO:0000313" key="4">
    <source>
        <dbReference type="Proteomes" id="UP000541558"/>
    </source>
</evidence>
<feature type="domain" description="Hemerythrin-like" evidence="2">
    <location>
        <begin position="88"/>
        <end position="170"/>
    </location>
</feature>
<dbReference type="Pfam" id="PF01814">
    <property type="entry name" value="Hemerythrin"/>
    <property type="match status" value="1"/>
</dbReference>
<dbReference type="InterPro" id="IPR053206">
    <property type="entry name" value="Dimeric_xanthone_biosynth"/>
</dbReference>
<comment type="caution">
    <text evidence="3">The sequence shown here is derived from an EMBL/GenBank/DDBJ whole genome shotgun (WGS) entry which is preliminary data.</text>
</comment>
<evidence type="ECO:0000256" key="1">
    <source>
        <dbReference type="SAM" id="MobiDB-lite"/>
    </source>
</evidence>
<evidence type="ECO:0000313" key="3">
    <source>
        <dbReference type="EMBL" id="KAF5338660.1"/>
    </source>
</evidence>
<dbReference type="Proteomes" id="UP000541558">
    <property type="component" value="Unassembled WGS sequence"/>
</dbReference>
<dbReference type="OrthoDB" id="366230at2759"/>
<reference evidence="3 4" key="1">
    <citation type="journal article" date="2020" name="ISME J.">
        <title>Uncovering the hidden diversity of litter-decomposition mechanisms in mushroom-forming fungi.</title>
        <authorList>
            <person name="Floudas D."/>
            <person name="Bentzer J."/>
            <person name="Ahren D."/>
            <person name="Johansson T."/>
            <person name="Persson P."/>
            <person name="Tunlid A."/>
        </authorList>
    </citation>
    <scope>NUCLEOTIDE SEQUENCE [LARGE SCALE GENOMIC DNA]</scope>
    <source>
        <strain evidence="3 4">CBS 175.51</strain>
    </source>
</reference>